<dbReference type="RefSeq" id="WP_336545817.1">
    <property type="nucleotide sequence ID" value="NZ_JBBBDM010000009.1"/>
</dbReference>
<protein>
    <submittedName>
        <fullName evidence="2">DUF4879 domain-containing protein</fullName>
    </submittedName>
</protein>
<keyword evidence="3" id="KW-1185">Reference proteome</keyword>
<name>A0ABU8H5W4_9SPHN</name>
<dbReference type="EMBL" id="JBBBDM010000009">
    <property type="protein sequence ID" value="MEI5688451.1"/>
    <property type="molecule type" value="Genomic_DNA"/>
</dbReference>
<dbReference type="Proteomes" id="UP001367771">
    <property type="component" value="Unassembled WGS sequence"/>
</dbReference>
<gene>
    <name evidence="2" type="ORF">V8201_15270</name>
</gene>
<proteinExistence type="predicted"/>
<accession>A0ABU8H5W4</accession>
<evidence type="ECO:0000256" key="1">
    <source>
        <dbReference type="SAM" id="SignalP"/>
    </source>
</evidence>
<evidence type="ECO:0000313" key="3">
    <source>
        <dbReference type="Proteomes" id="UP001367771"/>
    </source>
</evidence>
<sequence>MLYKYFMAFSLAIIAAVSPVSASIAPGVSSVRVVQVQSETGGSETIAAGATSTTYSHGGSYLQVTVDEFGISTYREATYIKTVPSSAITSTRPICGSARAPSICGAYDDVIGYEVVYKFNPLELSGNSIWSSNYFKYYARGNGGEASTSFLIRA</sequence>
<keyword evidence="1" id="KW-0732">Signal</keyword>
<feature type="chain" id="PRO_5045373425" evidence="1">
    <location>
        <begin position="23"/>
        <end position="154"/>
    </location>
</feature>
<dbReference type="InterPro" id="IPR032624">
    <property type="entry name" value="DUF4879"/>
</dbReference>
<organism evidence="2 3">
    <name type="scientific">Sphingomonas kyungheensis</name>
    <dbReference type="NCBI Taxonomy" id="1069987"/>
    <lineage>
        <taxon>Bacteria</taxon>
        <taxon>Pseudomonadati</taxon>
        <taxon>Pseudomonadota</taxon>
        <taxon>Alphaproteobacteria</taxon>
        <taxon>Sphingomonadales</taxon>
        <taxon>Sphingomonadaceae</taxon>
        <taxon>Sphingomonas</taxon>
    </lineage>
</organism>
<feature type="signal peptide" evidence="1">
    <location>
        <begin position="1"/>
        <end position="22"/>
    </location>
</feature>
<comment type="caution">
    <text evidence="2">The sequence shown here is derived from an EMBL/GenBank/DDBJ whole genome shotgun (WGS) entry which is preliminary data.</text>
</comment>
<dbReference type="Pfam" id="PF16219">
    <property type="entry name" value="DUF4879"/>
    <property type="match status" value="1"/>
</dbReference>
<reference evidence="2 3" key="1">
    <citation type="journal article" date="2013" name="Int. J. Syst. Evol. Microbiol.">
        <title>Sphingomonas kyungheensis sp. nov., a bacterium with ginsenoside-converting activity isolated from soil of a ginseng field.</title>
        <authorList>
            <person name="Son H.M."/>
            <person name="Yang J.E."/>
            <person name="Park Y."/>
            <person name="Han C.K."/>
            <person name="Kim S.G."/>
            <person name="Kook M."/>
            <person name="Yi T.H."/>
        </authorList>
    </citation>
    <scope>NUCLEOTIDE SEQUENCE [LARGE SCALE GENOMIC DNA]</scope>
    <source>
        <strain evidence="2 3">LMG 26582</strain>
    </source>
</reference>
<evidence type="ECO:0000313" key="2">
    <source>
        <dbReference type="EMBL" id="MEI5688451.1"/>
    </source>
</evidence>